<dbReference type="AlphaFoldDB" id="A0A1F6GUN1"/>
<comment type="catalytic activity">
    <reaction evidence="10 11">
        <text>uridine(2552) in 23S rRNA + S-adenosyl-L-methionine = 2'-O-methyluridine(2552) in 23S rRNA + S-adenosyl-L-homocysteine + H(+)</text>
        <dbReference type="Rhea" id="RHEA:42720"/>
        <dbReference type="Rhea" id="RHEA-COMP:10202"/>
        <dbReference type="Rhea" id="RHEA-COMP:10203"/>
        <dbReference type="ChEBI" id="CHEBI:15378"/>
        <dbReference type="ChEBI" id="CHEBI:57856"/>
        <dbReference type="ChEBI" id="CHEBI:59789"/>
        <dbReference type="ChEBI" id="CHEBI:65315"/>
        <dbReference type="ChEBI" id="CHEBI:74478"/>
        <dbReference type="EC" id="2.1.1.166"/>
    </reaction>
</comment>
<evidence type="ECO:0000313" key="15">
    <source>
        <dbReference type="Proteomes" id="UP000177583"/>
    </source>
</evidence>
<gene>
    <name evidence="11" type="primary">rlmE</name>
    <name evidence="11" type="synonym">ftsJ</name>
    <name evidence="11" type="synonym">rrmJ</name>
    <name evidence="14" type="ORF">A2557_04655</name>
</gene>
<evidence type="ECO:0000259" key="13">
    <source>
        <dbReference type="Pfam" id="PF01728"/>
    </source>
</evidence>
<organism evidence="14 15">
    <name type="scientific">Candidatus Lambdaproteobacteria bacterium RIFOXYD2_FULL_56_26</name>
    <dbReference type="NCBI Taxonomy" id="1817773"/>
    <lineage>
        <taxon>Bacteria</taxon>
        <taxon>Pseudomonadati</taxon>
        <taxon>Pseudomonadota</taxon>
        <taxon>Candidatus Lambdaproteobacteria</taxon>
    </lineage>
</organism>
<evidence type="ECO:0000256" key="10">
    <source>
        <dbReference type="ARBA" id="ARBA00048970"/>
    </source>
</evidence>
<keyword evidence="2 11" id="KW-0489">Methyltransferase</keyword>
<feature type="binding site" evidence="11">
    <location>
        <position position="69"/>
    </location>
    <ligand>
        <name>S-adenosyl-L-methionine</name>
        <dbReference type="ChEBI" id="CHEBI:59789"/>
    </ligand>
</feature>
<evidence type="ECO:0000256" key="2">
    <source>
        <dbReference type="ARBA" id="ARBA00022603"/>
    </source>
</evidence>
<keyword evidence="1 11" id="KW-0698">rRNA processing</keyword>
<dbReference type="SUPFAM" id="SSF53335">
    <property type="entry name" value="S-adenosyl-L-methionine-dependent methyltransferases"/>
    <property type="match status" value="1"/>
</dbReference>
<feature type="active site" description="Proton acceptor" evidence="11 12">
    <location>
        <position position="149"/>
    </location>
</feature>
<dbReference type="PANTHER" id="PTHR10920">
    <property type="entry name" value="RIBOSOMAL RNA METHYLTRANSFERASE"/>
    <property type="match status" value="1"/>
</dbReference>
<accession>A0A1F6GUN1</accession>
<evidence type="ECO:0000256" key="9">
    <source>
        <dbReference type="ARBA" id="ARBA00042745"/>
    </source>
</evidence>
<evidence type="ECO:0000256" key="6">
    <source>
        <dbReference type="ARBA" id="ARBA00038861"/>
    </source>
</evidence>
<dbReference type="Pfam" id="PF01728">
    <property type="entry name" value="FtsJ"/>
    <property type="match status" value="1"/>
</dbReference>
<keyword evidence="11" id="KW-0963">Cytoplasm</keyword>
<evidence type="ECO:0000313" key="14">
    <source>
        <dbReference type="EMBL" id="OGH01875.1"/>
    </source>
</evidence>
<comment type="caution">
    <text evidence="14">The sequence shown here is derived from an EMBL/GenBank/DDBJ whole genome shotgun (WGS) entry which is preliminary data.</text>
</comment>
<dbReference type="InterPro" id="IPR050082">
    <property type="entry name" value="RNA_methyltr_RlmE"/>
</dbReference>
<feature type="binding site" evidence="11">
    <location>
        <position position="51"/>
    </location>
    <ligand>
        <name>S-adenosyl-L-methionine</name>
        <dbReference type="ChEBI" id="CHEBI:59789"/>
    </ligand>
</feature>
<name>A0A1F6GUN1_9PROT</name>
<proteinExistence type="inferred from homology"/>
<dbReference type="PANTHER" id="PTHR10920:SF18">
    <property type="entry name" value="RRNA METHYLTRANSFERASE 2, MITOCHONDRIAL"/>
    <property type="match status" value="1"/>
</dbReference>
<keyword evidence="4 11" id="KW-0949">S-adenosyl-L-methionine</keyword>
<feature type="binding site" evidence="11">
    <location>
        <position position="49"/>
    </location>
    <ligand>
        <name>S-adenosyl-L-methionine</name>
        <dbReference type="ChEBI" id="CHEBI:59789"/>
    </ligand>
</feature>
<sequence>MKEVQDHYFKKAKTEGYVARSAYKLEEIDQKQGLIRPGFCVLDLGCFPGSWMQYTAKRVGPKGKVLGIDIQNLEMGLGPNQAFLHQDILSLDLETLAPYGVPFDLVLSDMAPSTTGHKATDGARVLGLNQMALWVARRWLKTGGDCLIKVFHGPAFEPLLKQMKTEYTKVKPFKPKSSRKESSEVFLLGQGKLSVSNPGEP</sequence>
<evidence type="ECO:0000256" key="3">
    <source>
        <dbReference type="ARBA" id="ARBA00022679"/>
    </source>
</evidence>
<dbReference type="InterPro" id="IPR002877">
    <property type="entry name" value="RNA_MeTrfase_FtsJ_dom"/>
</dbReference>
<dbReference type="GO" id="GO:0008650">
    <property type="term" value="F:rRNA (uridine-2'-O-)-methyltransferase activity"/>
    <property type="evidence" value="ECO:0007669"/>
    <property type="project" value="UniProtKB-UniRule"/>
</dbReference>
<dbReference type="EC" id="2.1.1.166" evidence="6 11"/>
<feature type="binding site" evidence="11">
    <location>
        <position position="109"/>
    </location>
    <ligand>
        <name>S-adenosyl-L-methionine</name>
        <dbReference type="ChEBI" id="CHEBI:59789"/>
    </ligand>
</feature>
<dbReference type="InterPro" id="IPR015507">
    <property type="entry name" value="rRNA-MeTfrase_E"/>
</dbReference>
<reference evidence="14 15" key="1">
    <citation type="journal article" date="2016" name="Nat. Commun.">
        <title>Thousands of microbial genomes shed light on interconnected biogeochemical processes in an aquifer system.</title>
        <authorList>
            <person name="Anantharaman K."/>
            <person name="Brown C.T."/>
            <person name="Hug L.A."/>
            <person name="Sharon I."/>
            <person name="Castelle C.J."/>
            <person name="Probst A.J."/>
            <person name="Thomas B.C."/>
            <person name="Singh A."/>
            <person name="Wilkins M.J."/>
            <person name="Karaoz U."/>
            <person name="Brodie E.L."/>
            <person name="Williams K.H."/>
            <person name="Hubbard S.S."/>
            <person name="Banfield J.F."/>
        </authorList>
    </citation>
    <scope>NUCLEOTIDE SEQUENCE [LARGE SCALE GENOMIC DNA]</scope>
</reference>
<dbReference type="PIRSF" id="PIRSF005461">
    <property type="entry name" value="23S_rRNA_mtase"/>
    <property type="match status" value="1"/>
</dbReference>
<evidence type="ECO:0000256" key="8">
    <source>
        <dbReference type="ARBA" id="ARBA00041995"/>
    </source>
</evidence>
<feature type="binding site" evidence="11">
    <location>
        <position position="87"/>
    </location>
    <ligand>
        <name>S-adenosyl-L-methionine</name>
        <dbReference type="ChEBI" id="CHEBI:59789"/>
    </ligand>
</feature>
<dbReference type="GO" id="GO:0005737">
    <property type="term" value="C:cytoplasm"/>
    <property type="evidence" value="ECO:0007669"/>
    <property type="project" value="UniProtKB-SubCell"/>
</dbReference>
<evidence type="ECO:0000256" key="1">
    <source>
        <dbReference type="ARBA" id="ARBA00022552"/>
    </source>
</evidence>
<dbReference type="Proteomes" id="UP000177583">
    <property type="component" value="Unassembled WGS sequence"/>
</dbReference>
<feature type="domain" description="Ribosomal RNA methyltransferase FtsJ" evidence="13">
    <location>
        <begin position="17"/>
        <end position="192"/>
    </location>
</feature>
<evidence type="ECO:0000256" key="5">
    <source>
        <dbReference type="ARBA" id="ARBA00037569"/>
    </source>
</evidence>
<comment type="function">
    <text evidence="5 11">Specifically methylates the uridine in position 2552 of 23S rRNA at the 2'-O position of the ribose in the fully assembled 50S ribosomal subunit.</text>
</comment>
<evidence type="ECO:0000256" key="7">
    <source>
        <dbReference type="ARBA" id="ARBA00041129"/>
    </source>
</evidence>
<dbReference type="HAMAP" id="MF_01547">
    <property type="entry name" value="RNA_methyltr_E"/>
    <property type="match status" value="1"/>
</dbReference>
<protein>
    <recommendedName>
        <fullName evidence="7 11">Ribosomal RNA large subunit methyltransferase E</fullName>
        <ecNumber evidence="6 11">2.1.1.166</ecNumber>
    </recommendedName>
    <alternativeName>
        <fullName evidence="9 11">23S rRNA Um2552 methyltransferase</fullName>
    </alternativeName>
    <alternativeName>
        <fullName evidence="8 11">rRNA (uridine-2'-O-)-methyltransferase</fullName>
    </alternativeName>
</protein>
<dbReference type="CDD" id="cd02440">
    <property type="entry name" value="AdoMet_MTases"/>
    <property type="match status" value="1"/>
</dbReference>
<dbReference type="EMBL" id="MFNF01000027">
    <property type="protein sequence ID" value="OGH01875.1"/>
    <property type="molecule type" value="Genomic_DNA"/>
</dbReference>
<dbReference type="Gene3D" id="3.40.50.150">
    <property type="entry name" value="Vaccinia Virus protein VP39"/>
    <property type="match status" value="1"/>
</dbReference>
<evidence type="ECO:0000256" key="4">
    <source>
        <dbReference type="ARBA" id="ARBA00022691"/>
    </source>
</evidence>
<evidence type="ECO:0000256" key="11">
    <source>
        <dbReference type="HAMAP-Rule" id="MF_01547"/>
    </source>
</evidence>
<comment type="similarity">
    <text evidence="11">Belongs to the class I-like SAM-binding methyltransferase superfamily. RNA methyltransferase RlmE family.</text>
</comment>
<evidence type="ECO:0000256" key="12">
    <source>
        <dbReference type="PIRSR" id="PIRSR005461-1"/>
    </source>
</evidence>
<keyword evidence="3 11" id="KW-0808">Transferase</keyword>
<dbReference type="InterPro" id="IPR029063">
    <property type="entry name" value="SAM-dependent_MTases_sf"/>
</dbReference>
<comment type="subcellular location">
    <subcellularLocation>
        <location evidence="11">Cytoplasm</location>
    </subcellularLocation>
</comment>